<keyword evidence="4" id="KW-1185">Reference proteome</keyword>
<protein>
    <recommendedName>
        <fullName evidence="5">Large polyvalent protein associated domain-containing protein</fullName>
    </recommendedName>
</protein>
<feature type="compositionally biased region" description="Polar residues" evidence="2">
    <location>
        <begin position="927"/>
        <end position="943"/>
    </location>
</feature>
<organism evidence="3 4">
    <name type="scientific">Pontibacter actiniarum</name>
    <dbReference type="NCBI Taxonomy" id="323450"/>
    <lineage>
        <taxon>Bacteria</taxon>
        <taxon>Pseudomonadati</taxon>
        <taxon>Bacteroidota</taxon>
        <taxon>Cytophagia</taxon>
        <taxon>Cytophagales</taxon>
        <taxon>Hymenobacteraceae</taxon>
        <taxon>Pontibacter</taxon>
    </lineage>
</organism>
<name>A0A1X9YVE6_9BACT</name>
<evidence type="ECO:0000313" key="4">
    <source>
        <dbReference type="Proteomes" id="UP000266292"/>
    </source>
</evidence>
<gene>
    <name evidence="3" type="ORF">CA264_16050</name>
</gene>
<feature type="compositionally biased region" description="Low complexity" evidence="2">
    <location>
        <begin position="591"/>
        <end position="602"/>
    </location>
</feature>
<dbReference type="Proteomes" id="UP000266292">
    <property type="component" value="Chromosome"/>
</dbReference>
<proteinExistence type="predicted"/>
<evidence type="ECO:0008006" key="5">
    <source>
        <dbReference type="Google" id="ProtNLM"/>
    </source>
</evidence>
<feature type="coiled-coil region" evidence="1">
    <location>
        <begin position="696"/>
        <end position="723"/>
    </location>
</feature>
<feature type="region of interest" description="Disordered" evidence="2">
    <location>
        <begin position="927"/>
        <end position="982"/>
    </location>
</feature>
<dbReference type="STRING" id="709015.GCA_000472485_03241"/>
<feature type="region of interest" description="Disordered" evidence="2">
    <location>
        <begin position="567"/>
        <end position="602"/>
    </location>
</feature>
<dbReference type="EMBL" id="CP021235">
    <property type="protein sequence ID" value="ARS36812.1"/>
    <property type="molecule type" value="Genomic_DNA"/>
</dbReference>
<keyword evidence="1" id="KW-0175">Coiled coil</keyword>
<dbReference type="RefSeq" id="WP_025608416.1">
    <property type="nucleotide sequence ID" value="NZ_CP021235.1"/>
</dbReference>
<dbReference type="OrthoDB" id="9815272at2"/>
<sequence length="2010" mass="218661">MSKQHANKNPHEGLIQFIADKHYDGQHLDQIKTKLLTDEALFNKALDEFRQNYFKDLDSAAFSSKYLKKYGNPFSEQQPTATEEAAPIVEQPAADPVAAQARAMAEQTMANPYEQIMLNNGQALNQQPNVLPEVNIQASGGVTAAEMPGAEVYQQLLPDPELTKHLPDVSQSDRTGFIGGLKDVGARGYNALIPGLVNTAGNVTEFLGDAWQMQGGGMVTDDKITDQWADSMRGTSKDLSAYVSPEGMKSVTDDPTSPRAWFGTLAEAGANMAQIMVAGAATGGTGAVIAGGAMGLSSVYDAADEAGVSDEDKVALGAVLAPAMGMLERIGLDKVVSTPAVVRTLTKEVLERTGGKLSVQSVSKAVAEIMPEVVKTHGKQVLKSAASEGATEAAQTALQEGSEVAYDATVGEGKKKGEGNYGTLENGMEEALLNVAKESAAAGAVGGIVGGTAGAVAGKTAPSQESKVAVIEQELQKPDLNPDIREVLEEKLTQLQPEVKRYGDKVYYGEGLEKEAKQVQVKTKDGAERPISVTNAEPTLDKAAVKDLGAWEAVTDENGVTKYVPKKKEKPAVAVSEAVPGDAAGSDNSTEAAASADPEQAEAPFAAPHENGTATVKESFMVGKASYSVEKTDDGYKVTNTSTGKELTNPDAVNYKSAVKQYEAKQLESKTLQQRNTLTSSVQALSEQLKGTKPQEQEARKRLVQLSAEADKAGLELKENKKKKQFELIDKATGKKVSVKNSDTPTSPAPDFAPLAERSQQVQDIASRLLEQAKTNPKLLQGLGLGISRDSDLKGTLADIEQGKNTNRANQLLNVVEKASKDGFFEVSTQEGAGVVRRSNPSIEEYLSNTPLPTSTASEQELDAAFSGSKSIKDFIGSEGILNEDGTVNYDTLHGKLNSKEIDGLAWVYDLSEQDITELKALVNENRSNGNIRKPGQTETNGNEAAGGQSAGLNPTDRGGESESTAEAEVAPASKFDQQRSAIQEKRQSIKDRIKEKSAGRLNALPVDLIGDYAELAATYVQEGIVGIKEIAAKLKAEHRALFSSAEELSEDDITAILKRAEIAPQAPAAATKDRRHTQRLLASPDLSEDFKNGITEQDKKYIPTTNELNSAEADAFIEIKGAEVATRDALDMDNGMHPATRALLRDKLITHFDKLGTQRLQEGDEVTAQLYFDKAESITSAKVERGTFLGQELQAYRVVANSTPERVLYNTRKQVDKTRKEELKKVKPSLDKKAKAVREANKQSIAQALEKGNVKAAIQKAMKEEGINIAAVVKKHFTVVDQTGKTLADKLVEQSKLTGDEAKALANLVQKEFSAIATKKKQQLLKQTLTPKERLTPTQSKQLHDKIIELSNMGALSDQQLADLYADKMGLPKLTPEQTATILKLADKAQRAKDGIPKHKALQELLKYQEGIKGFATVDLARSIWYANILSGYSTQMINAFANLNQTAGELYTSTVMHPKALPFLLNGLVQGYSRGRWEALNVLKTGESPVRGGKINIPNALERVTFKGGNWNPFNYLKYVQRIMEASDTFSYYGLKEMRAHELAYAKAREAGVSKPTQQMWEEVTETLFRTSERRAAAEETATEEGLKGSDYKRRVFELMEQARPVDLAEDTHDFASLGTFNHDPQGTLGFLTDNIARITRSVKGASYIVPFTRIISNVANSYLDWSPYGLFRAAKGRTGNLLSDSDSNKKYRKEYTAEERAKLLIKSGTGMLAATALYALSAPGEGEDEPQLQITANGPGDYKAQAELAETGWQRYSIKIGGTWYSYQNTPLAIPLSIIGRIRDDEQYNGHSLEDEGYAAKVGIYLLNTIQYFSDMTFLKGVSEFLGAVNGGTPDQAGNYIKRTAANTAKSFVVPNLFTQVSREVQAVADIPMKESPSILGKMVRDIPIARNQLNDMVNSLGEPVFPDTDRIASAQQEDPVWNLIVRNNAWIRKPYKGSIVIYDKGKERGLTDEEYFMFCKIRGQYIKQKITDNLARLQRMNQGEVQEMIQGWKAAATKKAKAELRR</sequence>
<dbReference type="KEGG" id="pact:CA264_16050"/>
<accession>A0A1X9YVE6</accession>
<reference evidence="4" key="1">
    <citation type="submission" date="2017-05" db="EMBL/GenBank/DDBJ databases">
        <authorList>
            <person name="Ray J."/>
            <person name="Price M."/>
            <person name="Deutschbauer A."/>
        </authorList>
    </citation>
    <scope>NUCLEOTIDE SEQUENCE [LARGE SCALE GENOMIC DNA]</scope>
    <source>
        <strain evidence="4">DSM 19842</strain>
    </source>
</reference>
<evidence type="ECO:0000256" key="2">
    <source>
        <dbReference type="SAM" id="MobiDB-lite"/>
    </source>
</evidence>
<evidence type="ECO:0000256" key="1">
    <source>
        <dbReference type="SAM" id="Coils"/>
    </source>
</evidence>
<evidence type="ECO:0000313" key="3">
    <source>
        <dbReference type="EMBL" id="ARS36812.1"/>
    </source>
</evidence>